<evidence type="ECO:0000313" key="1">
    <source>
        <dbReference type="EMBL" id="MBH8566696.1"/>
    </source>
</evidence>
<name>A0A8J7HVN7_9NOST</name>
<dbReference type="RefSeq" id="WP_198128432.1">
    <property type="nucleotide sequence ID" value="NZ_JAECZC010000102.1"/>
</dbReference>
<dbReference type="EMBL" id="JAECZC010000102">
    <property type="protein sequence ID" value="MBH8566696.1"/>
    <property type="molecule type" value="Genomic_DNA"/>
</dbReference>
<accession>A0A8J7HVN7</accession>
<evidence type="ECO:0000313" key="2">
    <source>
        <dbReference type="Proteomes" id="UP000632766"/>
    </source>
</evidence>
<protein>
    <submittedName>
        <fullName evidence="1">Uncharacterized protein</fullName>
    </submittedName>
</protein>
<dbReference type="AlphaFoldDB" id="A0A8J7HVN7"/>
<keyword evidence="2" id="KW-1185">Reference proteome</keyword>
<reference evidence="1 2" key="1">
    <citation type="journal article" date="2021" name="Int. J. Syst. Evol. Microbiol.">
        <title>Amazonocrinis nigriterrae gen. nov., sp. nov., Atlanticothrix silvestris gen. nov., sp. nov. and Dendronalium phyllosphericum gen. nov., sp. nov., nostocacean cyanobacteria from Brazilian environments.</title>
        <authorList>
            <person name="Alvarenga D.O."/>
            <person name="Andreote A.P.D."/>
            <person name="Branco L.H.Z."/>
            <person name="Delbaje E."/>
            <person name="Cruz R.B."/>
            <person name="Varani A.M."/>
            <person name="Fiore M.F."/>
        </authorList>
    </citation>
    <scope>NUCLEOTIDE SEQUENCE [LARGE SCALE GENOMIC DNA]</scope>
    <source>
        <strain evidence="1 2">CENA67</strain>
    </source>
</reference>
<dbReference type="Proteomes" id="UP000632766">
    <property type="component" value="Unassembled WGS sequence"/>
</dbReference>
<organism evidence="1 2">
    <name type="scientific">Amazonocrinis nigriterrae CENA67</name>
    <dbReference type="NCBI Taxonomy" id="2794033"/>
    <lineage>
        <taxon>Bacteria</taxon>
        <taxon>Bacillati</taxon>
        <taxon>Cyanobacteriota</taxon>
        <taxon>Cyanophyceae</taxon>
        <taxon>Nostocales</taxon>
        <taxon>Nostocaceae</taxon>
        <taxon>Amazonocrinis</taxon>
        <taxon>Amazonocrinis nigriterrae</taxon>
    </lineage>
</organism>
<gene>
    <name evidence="1" type="ORF">I8748_31865</name>
</gene>
<comment type="caution">
    <text evidence="1">The sequence shown here is derived from an EMBL/GenBank/DDBJ whole genome shotgun (WGS) entry which is preliminary data.</text>
</comment>
<proteinExistence type="predicted"/>
<sequence length="126" mass="14445">MCDCEMPDYDDEEGEYLYDDKEVVADKSLVCCECSHPIGVGTIYKYIRGCWDGDWQVFATCLTCVALGDRFAKETDCCYPFGGLYDELIDSDFLCRDEDEIWIEQVSWLTILCQEPLKCEVVEATP</sequence>